<organism evidence="1">
    <name type="scientific">Arundo donax</name>
    <name type="common">Giant reed</name>
    <name type="synonym">Donax arundinaceus</name>
    <dbReference type="NCBI Taxonomy" id="35708"/>
    <lineage>
        <taxon>Eukaryota</taxon>
        <taxon>Viridiplantae</taxon>
        <taxon>Streptophyta</taxon>
        <taxon>Embryophyta</taxon>
        <taxon>Tracheophyta</taxon>
        <taxon>Spermatophyta</taxon>
        <taxon>Magnoliopsida</taxon>
        <taxon>Liliopsida</taxon>
        <taxon>Poales</taxon>
        <taxon>Poaceae</taxon>
        <taxon>PACMAD clade</taxon>
        <taxon>Arundinoideae</taxon>
        <taxon>Arundineae</taxon>
        <taxon>Arundo</taxon>
    </lineage>
</organism>
<protein>
    <submittedName>
        <fullName evidence="1">Uncharacterized protein</fullName>
    </submittedName>
</protein>
<dbReference type="EMBL" id="GBRH01230245">
    <property type="protein sequence ID" value="JAD67650.1"/>
    <property type="molecule type" value="Transcribed_RNA"/>
</dbReference>
<evidence type="ECO:0000313" key="1">
    <source>
        <dbReference type="EMBL" id="JAD67650.1"/>
    </source>
</evidence>
<sequence>MAAPAPAATLSSTGR</sequence>
<reference evidence="1" key="1">
    <citation type="submission" date="2014-09" db="EMBL/GenBank/DDBJ databases">
        <authorList>
            <person name="Magalhaes I.L.F."/>
            <person name="Oliveira U."/>
            <person name="Santos F.R."/>
            <person name="Vidigal T.H.D.A."/>
            <person name="Brescovit A.D."/>
            <person name="Santos A.J."/>
        </authorList>
    </citation>
    <scope>NUCLEOTIDE SEQUENCE</scope>
    <source>
        <tissue evidence="1">Shoot tissue taken approximately 20 cm above the soil surface</tissue>
    </source>
</reference>
<proteinExistence type="predicted"/>
<reference evidence="1" key="2">
    <citation type="journal article" date="2015" name="Data Brief">
        <title>Shoot transcriptome of the giant reed, Arundo donax.</title>
        <authorList>
            <person name="Barrero R.A."/>
            <person name="Guerrero F.D."/>
            <person name="Moolhuijzen P."/>
            <person name="Goolsby J.A."/>
            <person name="Tidwell J."/>
            <person name="Bellgard S.E."/>
            <person name="Bellgard M.I."/>
        </authorList>
    </citation>
    <scope>NUCLEOTIDE SEQUENCE</scope>
    <source>
        <tissue evidence="1">Shoot tissue taken approximately 20 cm above the soil surface</tissue>
    </source>
</reference>
<accession>A0A0A9C2S0</accession>
<name>A0A0A9C2S0_ARUDO</name>